<keyword evidence="2" id="KW-0808">Transferase</keyword>
<proteinExistence type="predicted"/>
<reference evidence="2 3" key="1">
    <citation type="submission" date="2020-08" db="EMBL/GenBank/DDBJ databases">
        <title>Sequencing the genomes of 1000 actinobacteria strains.</title>
        <authorList>
            <person name="Klenk H.-P."/>
        </authorList>
    </citation>
    <scope>NUCLEOTIDE SEQUENCE [LARGE SCALE GENOMIC DNA]</scope>
    <source>
        <strain evidence="2 3">DSM 45784</strain>
    </source>
</reference>
<feature type="region of interest" description="Disordered" evidence="1">
    <location>
        <begin position="1"/>
        <end position="23"/>
    </location>
</feature>
<keyword evidence="3" id="KW-1185">Reference proteome</keyword>
<keyword evidence="2" id="KW-0418">Kinase</keyword>
<dbReference type="InterPro" id="IPR027417">
    <property type="entry name" value="P-loop_NTPase"/>
</dbReference>
<comment type="caution">
    <text evidence="2">The sequence shown here is derived from an EMBL/GenBank/DDBJ whole genome shotgun (WGS) entry which is preliminary data.</text>
</comment>
<accession>A0A7W7D9G7</accession>
<evidence type="ECO:0000313" key="2">
    <source>
        <dbReference type="EMBL" id="MBB4702734.1"/>
    </source>
</evidence>
<feature type="compositionally biased region" description="Basic residues" evidence="1">
    <location>
        <begin position="204"/>
        <end position="213"/>
    </location>
</feature>
<sequence>MTDPVTEPATEPATEPRDVGAAEPLEELVEEPARQGVTEIGVPALSLVVLVGVSGSGKSTFARKHFLPTQVVSSDFCRGLVADDENDQAATPDAFDVLNYIVATRLRRGLLTVVDATNVQWEARKKLVELARSHDVLADAIVLDVPEEVAVARNALRPDRDFGAHVIVRQRKDLRRSLPKMSRDGFRRVHVLRGEPSTRPPSPTRRRGPTGAS</sequence>
<gene>
    <name evidence="2" type="ORF">BJ982_004278</name>
</gene>
<dbReference type="GO" id="GO:0016301">
    <property type="term" value="F:kinase activity"/>
    <property type="evidence" value="ECO:0007669"/>
    <property type="project" value="UniProtKB-KW"/>
</dbReference>
<dbReference type="EMBL" id="JACHND010000001">
    <property type="protein sequence ID" value="MBB4702734.1"/>
    <property type="molecule type" value="Genomic_DNA"/>
</dbReference>
<name>A0A7W7D9G7_9ACTN</name>
<protein>
    <submittedName>
        <fullName evidence="2">Putative kinase</fullName>
    </submittedName>
</protein>
<organism evidence="2 3">
    <name type="scientific">Sphaerisporangium siamense</name>
    <dbReference type="NCBI Taxonomy" id="795645"/>
    <lineage>
        <taxon>Bacteria</taxon>
        <taxon>Bacillati</taxon>
        <taxon>Actinomycetota</taxon>
        <taxon>Actinomycetes</taxon>
        <taxon>Streptosporangiales</taxon>
        <taxon>Streptosporangiaceae</taxon>
        <taxon>Sphaerisporangium</taxon>
    </lineage>
</organism>
<dbReference type="PANTHER" id="PTHR12435">
    <property type="match status" value="1"/>
</dbReference>
<dbReference type="Pfam" id="PF13671">
    <property type="entry name" value="AAA_33"/>
    <property type="match status" value="1"/>
</dbReference>
<evidence type="ECO:0000256" key="1">
    <source>
        <dbReference type="SAM" id="MobiDB-lite"/>
    </source>
</evidence>
<dbReference type="Gene3D" id="3.40.50.300">
    <property type="entry name" value="P-loop containing nucleotide triphosphate hydrolases"/>
    <property type="match status" value="1"/>
</dbReference>
<dbReference type="SUPFAM" id="SSF52540">
    <property type="entry name" value="P-loop containing nucleoside triphosphate hydrolases"/>
    <property type="match status" value="1"/>
</dbReference>
<dbReference type="AlphaFoldDB" id="A0A7W7D9G7"/>
<dbReference type="Proteomes" id="UP000542210">
    <property type="component" value="Unassembled WGS sequence"/>
</dbReference>
<feature type="region of interest" description="Disordered" evidence="1">
    <location>
        <begin position="185"/>
        <end position="213"/>
    </location>
</feature>
<evidence type="ECO:0000313" key="3">
    <source>
        <dbReference type="Proteomes" id="UP000542210"/>
    </source>
</evidence>